<dbReference type="GO" id="GO:0007005">
    <property type="term" value="P:mitochondrion organization"/>
    <property type="evidence" value="ECO:0007669"/>
    <property type="project" value="TreeGrafter"/>
</dbReference>
<dbReference type="GO" id="GO:0005524">
    <property type="term" value="F:ATP binding"/>
    <property type="evidence" value="ECO:0007669"/>
    <property type="project" value="InterPro"/>
</dbReference>
<dbReference type="InterPro" id="IPR000719">
    <property type="entry name" value="Prot_kinase_dom"/>
</dbReference>
<evidence type="ECO:0000256" key="2">
    <source>
        <dbReference type="ARBA" id="ARBA00009670"/>
    </source>
</evidence>
<dbReference type="AlphaFoldDB" id="A0A915CUW7"/>
<dbReference type="Pfam" id="PF03109">
    <property type="entry name" value="ABC1"/>
    <property type="match status" value="1"/>
</dbReference>
<proteinExistence type="inferred from homology"/>
<dbReference type="PANTHER" id="PTHR43173:SF19">
    <property type="entry name" value="AARF DOMAIN-CONTAINING PROTEIN KINASE 1"/>
    <property type="match status" value="1"/>
</dbReference>
<evidence type="ECO:0000313" key="6">
    <source>
        <dbReference type="Proteomes" id="UP000887574"/>
    </source>
</evidence>
<comment type="similarity">
    <text evidence="1">Belongs to the type-B carboxylesterase/lipase family.</text>
</comment>
<keyword evidence="6" id="KW-1185">Reference proteome</keyword>
<dbReference type="GO" id="GO:0005743">
    <property type="term" value="C:mitochondrial inner membrane"/>
    <property type="evidence" value="ECO:0007669"/>
    <property type="project" value="TreeGrafter"/>
</dbReference>
<dbReference type="PROSITE" id="PS00122">
    <property type="entry name" value="CARBOXYLESTERASE_B_1"/>
    <property type="match status" value="1"/>
</dbReference>
<dbReference type="GO" id="GO:0052689">
    <property type="term" value="F:carboxylic ester hydrolase activity"/>
    <property type="evidence" value="ECO:0007669"/>
    <property type="project" value="UniProtKB-KW"/>
</dbReference>
<feature type="domain" description="Protein kinase" evidence="5">
    <location>
        <begin position="658"/>
        <end position="1021"/>
    </location>
</feature>
<evidence type="ECO:0000256" key="4">
    <source>
        <dbReference type="ARBA" id="ARBA00022801"/>
    </source>
</evidence>
<dbReference type="Pfam" id="PF00135">
    <property type="entry name" value="COesterase"/>
    <property type="match status" value="1"/>
</dbReference>
<dbReference type="PROSITE" id="PS00941">
    <property type="entry name" value="CARBOXYLESTERASE_B_2"/>
    <property type="match status" value="1"/>
</dbReference>
<dbReference type="InterPro" id="IPR011009">
    <property type="entry name" value="Kinase-like_dom_sf"/>
</dbReference>
<dbReference type="InterPro" id="IPR004147">
    <property type="entry name" value="ABC1_dom"/>
</dbReference>
<dbReference type="CDD" id="cd13969">
    <property type="entry name" value="ADCK1-like"/>
    <property type="match status" value="1"/>
</dbReference>
<dbReference type="PANTHER" id="PTHR43173">
    <property type="entry name" value="ABC1 FAMILY PROTEIN"/>
    <property type="match status" value="1"/>
</dbReference>
<dbReference type="InterPro" id="IPR051130">
    <property type="entry name" value="Mito_struct-func_regulator"/>
</dbReference>
<evidence type="ECO:0000256" key="3">
    <source>
        <dbReference type="ARBA" id="ARBA00022487"/>
    </source>
</evidence>
<dbReference type="Gene3D" id="1.10.510.10">
    <property type="entry name" value="Transferase(Phosphotransferase) domain 1"/>
    <property type="match status" value="1"/>
</dbReference>
<dbReference type="GO" id="GO:0004672">
    <property type="term" value="F:protein kinase activity"/>
    <property type="evidence" value="ECO:0007669"/>
    <property type="project" value="InterPro"/>
</dbReference>
<dbReference type="WBParaSite" id="jg12404">
    <property type="protein sequence ID" value="jg12404"/>
    <property type="gene ID" value="jg12404"/>
</dbReference>
<reference evidence="7" key="1">
    <citation type="submission" date="2022-11" db="UniProtKB">
        <authorList>
            <consortium name="WormBaseParasite"/>
        </authorList>
    </citation>
    <scope>IDENTIFICATION</scope>
</reference>
<name>A0A915CUW7_9BILA</name>
<dbReference type="InterPro" id="IPR045307">
    <property type="entry name" value="ADCK1_dom"/>
</dbReference>
<dbReference type="PROSITE" id="PS50011">
    <property type="entry name" value="PROTEIN_KINASE_DOM"/>
    <property type="match status" value="1"/>
</dbReference>
<accession>A0A915CUW7</accession>
<evidence type="ECO:0000259" key="5">
    <source>
        <dbReference type="PROSITE" id="PS50011"/>
    </source>
</evidence>
<dbReference type="GO" id="GO:0055088">
    <property type="term" value="P:lipid homeostasis"/>
    <property type="evidence" value="ECO:0007669"/>
    <property type="project" value="TreeGrafter"/>
</dbReference>
<evidence type="ECO:0000313" key="7">
    <source>
        <dbReference type="WBParaSite" id="jg12404"/>
    </source>
</evidence>
<dbReference type="SUPFAM" id="SSF53474">
    <property type="entry name" value="alpha/beta-Hydrolases"/>
    <property type="match status" value="1"/>
</dbReference>
<dbReference type="InterPro" id="IPR019819">
    <property type="entry name" value="Carboxylesterase_B_CS"/>
</dbReference>
<organism evidence="6 7">
    <name type="scientific">Ditylenchus dipsaci</name>
    <dbReference type="NCBI Taxonomy" id="166011"/>
    <lineage>
        <taxon>Eukaryota</taxon>
        <taxon>Metazoa</taxon>
        <taxon>Ecdysozoa</taxon>
        <taxon>Nematoda</taxon>
        <taxon>Chromadorea</taxon>
        <taxon>Rhabditida</taxon>
        <taxon>Tylenchina</taxon>
        <taxon>Tylenchomorpha</taxon>
        <taxon>Sphaerularioidea</taxon>
        <taxon>Anguinidae</taxon>
        <taxon>Anguininae</taxon>
        <taxon>Ditylenchus</taxon>
    </lineage>
</organism>
<dbReference type="SMART" id="SM00220">
    <property type="entry name" value="S_TKc"/>
    <property type="match status" value="1"/>
</dbReference>
<dbReference type="Proteomes" id="UP000887574">
    <property type="component" value="Unplaced"/>
</dbReference>
<dbReference type="SUPFAM" id="SSF56112">
    <property type="entry name" value="Protein kinase-like (PK-like)"/>
    <property type="match status" value="1"/>
</dbReference>
<evidence type="ECO:0000256" key="1">
    <source>
        <dbReference type="ARBA" id="ARBA00005964"/>
    </source>
</evidence>
<sequence>MFWKFSFLCALLVAVFLAYWIRFSSKVNFVVQLPEFEATGFAYYHEETREKISKVYLSLPYVQPPVGDLKLEHPRPLTEDPNRKLQSFSMPRGCHQQEDMSQYNLTTSEDCLYLNILVPIQDSEDPSGYPVLVWIHGGGFVYGLNEFYGWKQLAKHFNPRNVIVVTIQYRVAFWGFFSLGDDQNAGNLGFWDQTAALAFINKRIHLFGGNPNRVTVWGNSAGSASSHSLTISPHSNKYFHQVIQSSGSFYNLWTHTHKTYDMSKEIAEKLGCQHKDSKNIKECLKKVPVEKIWAVTKPYGLMRNSINPICQREGLIVALMGENPVTSVFAYHHGVRTQDQHLYTKANLTNYLKTITTAEDVAGDKADQLLNISESYYYRDEYLAEQDPKFWYKRFVELASDETFFGGILVEIAEKLELGWPQYMYFMDYIHVDHRDLVGIPTYTPHAYEYQYLMDCIPYFPVDKSSFSSEELELTEQLVSSFAQFVKTGNPTTQKQKWNEIKNAEEIEYLHKILKTAVKYSAIGGIGGSSLYFFYKNNYSLENIGLIRFGRAGFTASSVIIDYKWSLFGLSTDNDTYQTKLKACHSRSAQKLLDLARNNGGVFIKIGQHVAALQYLLPDEYTSTLSVLHSRAPESDLEEIKMVCKNSLHKELDEVFTDFNPKPCGAASLAQVHEARLKKTGEKVAVKIQHPKVKARSVVDIATMEFFLRIASAVFPDFRLDWLLEEAKTNLPRELDFLNEAKNADTVRKMFSHLKFLRVPKIHHEYSTDLVLTMEFCEGGQINDIEYFEKHKLNKHEICRKIGRIYSEMIFKKGFIHCDPHPGNVLVKRNEETGEEEIILLDHGLYQNLEETTRVNYSHLWLAILKHISHLPRQTYKQHIPKTWKVWQRWLLPEDKVADICKDEIARICGEMGIGEYFGLFACIVASRSWESINKGITKVAIKEEERKEIQHYASTLVPQILKVLDLMPRQMLLILKTNDLLRSITYRLGTQNRPDSFIEMTRFCVRSVYQHSIKKSHHWMGQMRLYLRMYLVLFQIYAFEHYLMFREYFVKTPSLL</sequence>
<keyword evidence="3" id="KW-0719">Serine esterase</keyword>
<dbReference type="Gene3D" id="3.40.50.1820">
    <property type="entry name" value="alpha/beta hydrolase"/>
    <property type="match status" value="1"/>
</dbReference>
<dbReference type="InterPro" id="IPR029058">
    <property type="entry name" value="AB_hydrolase_fold"/>
</dbReference>
<dbReference type="InterPro" id="IPR019826">
    <property type="entry name" value="Carboxylesterase_B_AS"/>
</dbReference>
<keyword evidence="4" id="KW-0378">Hydrolase</keyword>
<dbReference type="InterPro" id="IPR002018">
    <property type="entry name" value="CarbesteraseB"/>
</dbReference>
<protein>
    <submittedName>
        <fullName evidence="7">Protein kinase domain-containing protein</fullName>
    </submittedName>
</protein>
<comment type="similarity">
    <text evidence="2">Belongs to the protein kinase superfamily. ADCK protein kinase family.</text>
</comment>